<dbReference type="WBParaSite" id="Gr19_v10_g2935.t1">
    <property type="protein sequence ID" value="Gr19_v10_g2935.t1"/>
    <property type="gene ID" value="Gr19_v10_g2935"/>
</dbReference>
<evidence type="ECO:0000313" key="2">
    <source>
        <dbReference type="WBParaSite" id="Gr19_v10_g2935.t1"/>
    </source>
</evidence>
<dbReference type="AlphaFoldDB" id="A0A914HQE7"/>
<sequence length="104" mass="11515">MFEDPKNACVHGAKMNFSNILTIALRRQNNIRALILTESDATLCICEGLRCLGQITVLIATDVAVCCCCCCCSRTEFALAWKQQAIMINVVVDLPKKNFAALRF</sequence>
<dbReference type="Proteomes" id="UP000887572">
    <property type="component" value="Unplaced"/>
</dbReference>
<protein>
    <submittedName>
        <fullName evidence="2">Uncharacterized protein</fullName>
    </submittedName>
</protein>
<name>A0A914HQE7_GLORO</name>
<organism evidence="1 2">
    <name type="scientific">Globodera rostochiensis</name>
    <name type="common">Golden nematode worm</name>
    <name type="synonym">Heterodera rostochiensis</name>
    <dbReference type="NCBI Taxonomy" id="31243"/>
    <lineage>
        <taxon>Eukaryota</taxon>
        <taxon>Metazoa</taxon>
        <taxon>Ecdysozoa</taxon>
        <taxon>Nematoda</taxon>
        <taxon>Chromadorea</taxon>
        <taxon>Rhabditida</taxon>
        <taxon>Tylenchina</taxon>
        <taxon>Tylenchomorpha</taxon>
        <taxon>Tylenchoidea</taxon>
        <taxon>Heteroderidae</taxon>
        <taxon>Heteroderinae</taxon>
        <taxon>Globodera</taxon>
    </lineage>
</organism>
<reference evidence="2" key="1">
    <citation type="submission" date="2022-11" db="UniProtKB">
        <authorList>
            <consortium name="WormBaseParasite"/>
        </authorList>
    </citation>
    <scope>IDENTIFICATION</scope>
</reference>
<evidence type="ECO:0000313" key="1">
    <source>
        <dbReference type="Proteomes" id="UP000887572"/>
    </source>
</evidence>
<accession>A0A914HQE7</accession>
<keyword evidence="1" id="KW-1185">Reference proteome</keyword>
<proteinExistence type="predicted"/>